<keyword evidence="7" id="KW-1185">Reference proteome</keyword>
<evidence type="ECO:0000313" key="6">
    <source>
        <dbReference type="EMBL" id="MCC2220839.1"/>
    </source>
</evidence>
<comment type="function">
    <text evidence="3">May play the central regulatory role in sporulation. It may be an element of the effector pathway responsible for the activation of sporulation genes in response to nutritional stress. Spo0A may act in concert with spo0H (a sigma factor) to control the expression of some genes that are critical to the sporulation process.</text>
</comment>
<proteinExistence type="predicted"/>
<dbReference type="EMBL" id="JAJEQN010000007">
    <property type="protein sequence ID" value="MCC2220839.1"/>
    <property type="molecule type" value="Genomic_DNA"/>
</dbReference>
<dbReference type="Pfam" id="PF00072">
    <property type="entry name" value="Response_reg"/>
    <property type="match status" value="1"/>
</dbReference>
<dbReference type="PANTHER" id="PTHR44591">
    <property type="entry name" value="STRESS RESPONSE REGULATOR PROTEIN 1"/>
    <property type="match status" value="1"/>
</dbReference>
<reference evidence="6 7" key="1">
    <citation type="submission" date="2021-10" db="EMBL/GenBank/DDBJ databases">
        <title>Anaerobic single-cell dispensing facilitates the cultivation of human gut bacteria.</title>
        <authorList>
            <person name="Afrizal A."/>
        </authorList>
    </citation>
    <scope>NUCLEOTIDE SEQUENCE [LARGE SCALE GENOMIC DNA]</scope>
    <source>
        <strain evidence="6 7">CLA-AA-H224</strain>
    </source>
</reference>
<dbReference type="SMART" id="SM00850">
    <property type="entry name" value="LytTR"/>
    <property type="match status" value="1"/>
</dbReference>
<accession>A0AAE3JBI9</accession>
<evidence type="ECO:0000256" key="2">
    <source>
        <dbReference type="ARBA" id="ARBA00022553"/>
    </source>
</evidence>
<dbReference type="PANTHER" id="PTHR44591:SF3">
    <property type="entry name" value="RESPONSE REGULATORY DOMAIN-CONTAINING PROTEIN"/>
    <property type="match status" value="1"/>
</dbReference>
<evidence type="ECO:0000313" key="7">
    <source>
        <dbReference type="Proteomes" id="UP001198200"/>
    </source>
</evidence>
<dbReference type="InterPro" id="IPR001789">
    <property type="entry name" value="Sig_transdc_resp-reg_receiver"/>
</dbReference>
<dbReference type="GO" id="GO:0003677">
    <property type="term" value="F:DNA binding"/>
    <property type="evidence" value="ECO:0007669"/>
    <property type="project" value="UniProtKB-KW"/>
</dbReference>
<dbReference type="InterPro" id="IPR007492">
    <property type="entry name" value="LytTR_DNA-bd_dom"/>
</dbReference>
<sequence length="244" mass="27636">MRIALVDDSEIERGILLSLITDYGCEKQILFESDCFDSGDAFLSSFSSDKYDIVFMDIFMNGMSGVETASKMRQIDSHVILIFLTASADYMPDAFRVHAFHYILKPYQKDAIFACLNDASLHLPASETFISFSVNAIEVRIFASQIVCIVADSHYTWITDRNGQKYHPCAAFGTFSKQLLSDRHFLLVSRGVLCNMDDIKCFSSGSCLLSNGQTLPVTLRNAKRLEQTWRDYCFSKTRDQTLEI</sequence>
<dbReference type="Gene3D" id="2.40.50.1020">
    <property type="entry name" value="LytTr DNA-binding domain"/>
    <property type="match status" value="1"/>
</dbReference>
<feature type="domain" description="Response regulatory" evidence="5">
    <location>
        <begin position="2"/>
        <end position="120"/>
    </location>
</feature>
<dbReference type="SMART" id="SM00448">
    <property type="entry name" value="REC"/>
    <property type="match status" value="1"/>
</dbReference>
<dbReference type="CDD" id="cd00156">
    <property type="entry name" value="REC"/>
    <property type="match status" value="1"/>
</dbReference>
<dbReference type="InterPro" id="IPR050595">
    <property type="entry name" value="Bact_response_regulator"/>
</dbReference>
<dbReference type="GO" id="GO:0000160">
    <property type="term" value="P:phosphorelay signal transduction system"/>
    <property type="evidence" value="ECO:0007669"/>
    <property type="project" value="InterPro"/>
</dbReference>
<keyword evidence="2 4" id="KW-0597">Phosphoprotein</keyword>
<evidence type="ECO:0000256" key="1">
    <source>
        <dbReference type="ARBA" id="ARBA00018672"/>
    </source>
</evidence>
<keyword evidence="6" id="KW-0238">DNA-binding</keyword>
<dbReference type="SUPFAM" id="SSF52172">
    <property type="entry name" value="CheY-like"/>
    <property type="match status" value="1"/>
</dbReference>
<comment type="caution">
    <text evidence="6">The sequence shown here is derived from an EMBL/GenBank/DDBJ whole genome shotgun (WGS) entry which is preliminary data.</text>
</comment>
<dbReference type="Proteomes" id="UP001198200">
    <property type="component" value="Unassembled WGS sequence"/>
</dbReference>
<dbReference type="InterPro" id="IPR011006">
    <property type="entry name" value="CheY-like_superfamily"/>
</dbReference>
<evidence type="ECO:0000259" key="5">
    <source>
        <dbReference type="PROSITE" id="PS50110"/>
    </source>
</evidence>
<name>A0AAE3JBI9_9FIRM</name>
<gene>
    <name evidence="6" type="ORF">LKD48_04145</name>
</gene>
<dbReference type="Gene3D" id="3.40.50.2300">
    <property type="match status" value="1"/>
</dbReference>
<feature type="modified residue" description="4-aspartylphosphate" evidence="4">
    <location>
        <position position="57"/>
    </location>
</feature>
<dbReference type="RefSeq" id="WP_262538740.1">
    <property type="nucleotide sequence ID" value="NZ_JAJEQN010000007.1"/>
</dbReference>
<organism evidence="6 7">
    <name type="scientific">Anthropogastromicrobium aceti</name>
    <dbReference type="NCBI Taxonomy" id="2981768"/>
    <lineage>
        <taxon>Bacteria</taxon>
        <taxon>Bacillati</taxon>
        <taxon>Bacillota</taxon>
        <taxon>Clostridia</taxon>
        <taxon>Lachnospirales</taxon>
        <taxon>Lachnospiraceae</taxon>
        <taxon>Anthropogastromicrobium</taxon>
    </lineage>
</organism>
<protein>
    <recommendedName>
        <fullName evidence="1">Stage 0 sporulation protein A homolog</fullName>
    </recommendedName>
</protein>
<evidence type="ECO:0000256" key="3">
    <source>
        <dbReference type="ARBA" id="ARBA00024867"/>
    </source>
</evidence>
<dbReference type="AlphaFoldDB" id="A0AAE3JBI9"/>
<dbReference type="PROSITE" id="PS50110">
    <property type="entry name" value="RESPONSE_REGULATORY"/>
    <property type="match status" value="1"/>
</dbReference>
<evidence type="ECO:0000256" key="4">
    <source>
        <dbReference type="PROSITE-ProRule" id="PRU00169"/>
    </source>
</evidence>